<feature type="transmembrane region" description="Helical" evidence="7">
    <location>
        <begin position="240"/>
        <end position="259"/>
    </location>
</feature>
<dbReference type="GO" id="GO:0006896">
    <property type="term" value="P:Golgi to vacuole transport"/>
    <property type="evidence" value="ECO:0007669"/>
    <property type="project" value="UniProtKB-ARBA"/>
</dbReference>
<keyword evidence="2" id="KW-0813">Transport</keyword>
<comment type="caution">
    <text evidence="9">The sequence shown here is derived from an EMBL/GenBank/DDBJ whole genome shotgun (WGS) entry which is preliminary data.</text>
</comment>
<dbReference type="GO" id="GO:0048278">
    <property type="term" value="P:vesicle docking"/>
    <property type="evidence" value="ECO:0007669"/>
    <property type="project" value="TreeGrafter"/>
</dbReference>
<organism evidence="9 10">
    <name type="scientific">Cryoendolithus antarcticus</name>
    <dbReference type="NCBI Taxonomy" id="1507870"/>
    <lineage>
        <taxon>Eukaryota</taxon>
        <taxon>Fungi</taxon>
        <taxon>Dikarya</taxon>
        <taxon>Ascomycota</taxon>
        <taxon>Pezizomycotina</taxon>
        <taxon>Dothideomycetes</taxon>
        <taxon>Dothideomycetidae</taxon>
        <taxon>Cladosporiales</taxon>
        <taxon>Cladosporiaceae</taxon>
        <taxon>Cryoendolithus</taxon>
    </lineage>
</organism>
<accession>A0A1V8T3C3</accession>
<proteinExistence type="predicted"/>
<reference evidence="10" key="1">
    <citation type="submission" date="2017-03" db="EMBL/GenBank/DDBJ databases">
        <title>Genomes of endolithic fungi from Antarctica.</title>
        <authorList>
            <person name="Coleine C."/>
            <person name="Masonjones S."/>
            <person name="Stajich J.E."/>
        </authorList>
    </citation>
    <scope>NUCLEOTIDE SEQUENCE [LARGE SCALE GENOMIC DNA]</scope>
    <source>
        <strain evidence="10">CCFEE 5527</strain>
    </source>
</reference>
<keyword evidence="3" id="KW-0653">Protein transport</keyword>
<keyword evidence="5 7" id="KW-0472">Membrane</keyword>
<dbReference type="PROSITE" id="PS50192">
    <property type="entry name" value="T_SNARE"/>
    <property type="match status" value="1"/>
</dbReference>
<evidence type="ECO:0000313" key="9">
    <source>
        <dbReference type="EMBL" id="OQO05718.1"/>
    </source>
</evidence>
<dbReference type="Gene3D" id="1.20.5.110">
    <property type="match status" value="1"/>
</dbReference>
<evidence type="ECO:0000256" key="4">
    <source>
        <dbReference type="ARBA" id="ARBA00023054"/>
    </source>
</evidence>
<dbReference type="GO" id="GO:0000149">
    <property type="term" value="F:SNARE binding"/>
    <property type="evidence" value="ECO:0007669"/>
    <property type="project" value="TreeGrafter"/>
</dbReference>
<dbReference type="FunFam" id="1.20.5.110:FF:000060">
    <property type="entry name" value="SNARE complex subunit (Syn8)"/>
    <property type="match status" value="1"/>
</dbReference>
<dbReference type="Proteomes" id="UP000192596">
    <property type="component" value="Unassembled WGS sequence"/>
</dbReference>
<feature type="region of interest" description="Disordered" evidence="6">
    <location>
        <begin position="105"/>
        <end position="131"/>
    </location>
</feature>
<dbReference type="InterPro" id="IPR045242">
    <property type="entry name" value="Syntaxin"/>
</dbReference>
<sequence length="260" mass="28943">MTAPATPQQLLLLADHLKLSLLERQRAKSLGLEANKQDGTISQSLQSLDQGLQQLESHGSQSDEAANGVVPLRKQYDELYRQYYGTAPPSVATSKPNDPALQADFEAAQSRPSQPRRSKSVRFRDDDDAEDAVDTANRAALFSEQQGYSDDPSALDQTDLSNQQIHTHHKQVLQDQDEQLNTLGQSIGRQRMLGIQMGDELDEQNELLTDVESGVDHHQSTLDRARRRLGNVARKSKGNWSWITIGILICVLLLLIIVLK</sequence>
<dbReference type="GO" id="GO:0031201">
    <property type="term" value="C:SNARE complex"/>
    <property type="evidence" value="ECO:0007669"/>
    <property type="project" value="TreeGrafter"/>
</dbReference>
<evidence type="ECO:0000259" key="8">
    <source>
        <dbReference type="PROSITE" id="PS50192"/>
    </source>
</evidence>
<name>A0A1V8T3C3_9PEZI</name>
<dbReference type="GO" id="GO:0005768">
    <property type="term" value="C:endosome"/>
    <property type="evidence" value="ECO:0007669"/>
    <property type="project" value="UniProtKB-ARBA"/>
</dbReference>
<dbReference type="AlphaFoldDB" id="A0A1V8T3C3"/>
<evidence type="ECO:0000256" key="7">
    <source>
        <dbReference type="SAM" id="Phobius"/>
    </source>
</evidence>
<gene>
    <name evidence="9" type="ORF">B0A48_09811</name>
</gene>
<evidence type="ECO:0000256" key="6">
    <source>
        <dbReference type="SAM" id="MobiDB-lite"/>
    </source>
</evidence>
<dbReference type="Pfam" id="PF05739">
    <property type="entry name" value="SNARE"/>
    <property type="match status" value="1"/>
</dbReference>
<dbReference type="EMBL" id="NAJO01000018">
    <property type="protein sequence ID" value="OQO05718.1"/>
    <property type="molecule type" value="Genomic_DNA"/>
</dbReference>
<dbReference type="PANTHER" id="PTHR19957">
    <property type="entry name" value="SYNTAXIN"/>
    <property type="match status" value="1"/>
</dbReference>
<comment type="subcellular location">
    <subcellularLocation>
        <location evidence="1">Endomembrane system</location>
    </subcellularLocation>
</comment>
<dbReference type="OrthoDB" id="244190at2759"/>
<evidence type="ECO:0000256" key="2">
    <source>
        <dbReference type="ARBA" id="ARBA00022448"/>
    </source>
</evidence>
<protein>
    <recommendedName>
        <fullName evidence="8">t-SNARE coiled-coil homology domain-containing protein</fullName>
    </recommendedName>
</protein>
<keyword evidence="10" id="KW-1185">Reference proteome</keyword>
<feature type="domain" description="T-SNARE coiled-coil homology" evidence="8">
    <location>
        <begin position="170"/>
        <end position="232"/>
    </location>
</feature>
<dbReference type="PANTHER" id="PTHR19957:SF423">
    <property type="entry name" value="SYNTAXIN-8-RELATED"/>
    <property type="match status" value="1"/>
</dbReference>
<dbReference type="GO" id="GO:0005484">
    <property type="term" value="F:SNAP receptor activity"/>
    <property type="evidence" value="ECO:0007669"/>
    <property type="project" value="TreeGrafter"/>
</dbReference>
<evidence type="ECO:0000313" key="10">
    <source>
        <dbReference type="Proteomes" id="UP000192596"/>
    </source>
</evidence>
<keyword evidence="7" id="KW-1133">Transmembrane helix</keyword>
<evidence type="ECO:0000256" key="1">
    <source>
        <dbReference type="ARBA" id="ARBA00004308"/>
    </source>
</evidence>
<dbReference type="InterPro" id="IPR000727">
    <property type="entry name" value="T_SNARE_dom"/>
</dbReference>
<dbReference type="GO" id="GO:0006886">
    <property type="term" value="P:intracellular protein transport"/>
    <property type="evidence" value="ECO:0007669"/>
    <property type="project" value="TreeGrafter"/>
</dbReference>
<dbReference type="InParanoid" id="A0A1V8T3C3"/>
<dbReference type="SMART" id="SM00397">
    <property type="entry name" value="t_SNARE"/>
    <property type="match status" value="1"/>
</dbReference>
<evidence type="ECO:0000256" key="5">
    <source>
        <dbReference type="ARBA" id="ARBA00023136"/>
    </source>
</evidence>
<dbReference type="GO" id="GO:0006906">
    <property type="term" value="P:vesicle fusion"/>
    <property type="evidence" value="ECO:0007669"/>
    <property type="project" value="TreeGrafter"/>
</dbReference>
<keyword evidence="4" id="KW-0175">Coiled coil</keyword>
<dbReference type="SUPFAM" id="SSF58038">
    <property type="entry name" value="SNARE fusion complex"/>
    <property type="match status" value="1"/>
</dbReference>
<evidence type="ECO:0000256" key="3">
    <source>
        <dbReference type="ARBA" id="ARBA00022927"/>
    </source>
</evidence>
<keyword evidence="7" id="KW-0812">Transmembrane</keyword>
<dbReference type="STRING" id="1507870.A0A1V8T3C3"/>
<dbReference type="CDD" id="cd15859">
    <property type="entry name" value="SNARE_SYN8"/>
    <property type="match status" value="1"/>
</dbReference>